<dbReference type="STRING" id="545694.TREPR_1587"/>
<dbReference type="InterPro" id="IPR036866">
    <property type="entry name" value="RibonucZ/Hydroxyglut_hydro"/>
</dbReference>
<reference evidence="5" key="1">
    <citation type="submission" date="2009-12" db="EMBL/GenBank/DDBJ databases">
        <title>Complete sequence of Treponema primitia strain ZAS-2.</title>
        <authorList>
            <person name="Tetu S.G."/>
            <person name="Matson E."/>
            <person name="Ren Q."/>
            <person name="Seshadri R."/>
            <person name="Elbourne L."/>
            <person name="Hassan K.A."/>
            <person name="Durkin A."/>
            <person name="Radune D."/>
            <person name="Mohamoud Y."/>
            <person name="Shay R."/>
            <person name="Jin S."/>
            <person name="Zhang X."/>
            <person name="Lucey K."/>
            <person name="Ballor N.R."/>
            <person name="Ottesen E."/>
            <person name="Rosenthal R."/>
            <person name="Allen A."/>
            <person name="Leadbetter J.R."/>
            <person name="Paulsen I.T."/>
        </authorList>
    </citation>
    <scope>NUCLEOTIDE SEQUENCE [LARGE SCALE GENOMIC DNA]</scope>
    <source>
        <strain evidence="5">ATCC BAA-887 / DSM 12427 / ZAS-2</strain>
    </source>
</reference>
<accession>F5YNV0</accession>
<dbReference type="eggNOG" id="COG0491">
    <property type="taxonomic scope" value="Bacteria"/>
</dbReference>
<feature type="domain" description="Metallo-beta-lactamase" evidence="3">
    <location>
        <begin position="191"/>
        <end position="367"/>
    </location>
</feature>
<dbReference type="InterPro" id="IPR029058">
    <property type="entry name" value="AB_hydrolase_fold"/>
</dbReference>
<dbReference type="SUPFAM" id="SSF53474">
    <property type="entry name" value="alpha/beta-Hydrolases"/>
    <property type="match status" value="1"/>
</dbReference>
<dbReference type="InterPro" id="IPR001279">
    <property type="entry name" value="Metallo-B-lactamas"/>
</dbReference>
<dbReference type="HOGENOM" id="CLU_244723_0_0_12"/>
<dbReference type="InterPro" id="IPR002018">
    <property type="entry name" value="CarbesteraseB"/>
</dbReference>
<dbReference type="SMART" id="SM00849">
    <property type="entry name" value="Lactamase_B"/>
    <property type="match status" value="2"/>
</dbReference>
<dbReference type="Gene3D" id="3.60.15.10">
    <property type="entry name" value="Ribonuclease Z/Hydroxyacylglutathione hydrolase-like"/>
    <property type="match status" value="2"/>
</dbReference>
<keyword evidence="2" id="KW-0378">Hydrolase</keyword>
<dbReference type="PANTHER" id="PTHR11559">
    <property type="entry name" value="CARBOXYLESTERASE"/>
    <property type="match status" value="1"/>
</dbReference>
<evidence type="ECO:0000313" key="5">
    <source>
        <dbReference type="Proteomes" id="UP000009223"/>
    </source>
</evidence>
<dbReference type="EMBL" id="CP001843">
    <property type="protein sequence ID" value="AEF83691.1"/>
    <property type="molecule type" value="Genomic_DNA"/>
</dbReference>
<evidence type="ECO:0000256" key="2">
    <source>
        <dbReference type="ARBA" id="ARBA00022801"/>
    </source>
</evidence>
<protein>
    <submittedName>
        <fullName evidence="4">Carboxylesterase family</fullName>
    </submittedName>
</protein>
<proteinExistence type="inferred from homology"/>
<comment type="similarity">
    <text evidence="1">Belongs to the type-B carboxylesterase/lipase family.</text>
</comment>
<dbReference type="Proteomes" id="UP000009223">
    <property type="component" value="Chromosome"/>
</dbReference>
<keyword evidence="5" id="KW-1185">Reference proteome</keyword>
<evidence type="ECO:0000313" key="4">
    <source>
        <dbReference type="EMBL" id="AEF83691.1"/>
    </source>
</evidence>
<dbReference type="InterPro" id="IPR019826">
    <property type="entry name" value="Carboxylesterase_B_AS"/>
</dbReference>
<dbReference type="KEGG" id="tpi:TREPR_1587"/>
<gene>
    <name evidence="4" type="ordered locus">TREPR_1587</name>
</gene>
<dbReference type="SUPFAM" id="SSF56281">
    <property type="entry name" value="Metallo-hydrolase/oxidoreductase"/>
    <property type="match status" value="2"/>
</dbReference>
<dbReference type="PROSITE" id="PS00122">
    <property type="entry name" value="CARBOXYLESTERASE_B_1"/>
    <property type="match status" value="1"/>
</dbReference>
<organism evidence="4 5">
    <name type="scientific">Treponema primitia (strain ATCC BAA-887 / DSM 12427 / ZAS-2)</name>
    <dbReference type="NCBI Taxonomy" id="545694"/>
    <lineage>
        <taxon>Bacteria</taxon>
        <taxon>Pseudomonadati</taxon>
        <taxon>Spirochaetota</taxon>
        <taxon>Spirochaetia</taxon>
        <taxon>Spirochaetales</taxon>
        <taxon>Treponemataceae</taxon>
        <taxon>Treponema</taxon>
    </lineage>
</organism>
<dbReference type="GO" id="GO:0016787">
    <property type="term" value="F:hydrolase activity"/>
    <property type="evidence" value="ECO:0007669"/>
    <property type="project" value="UniProtKB-KW"/>
</dbReference>
<reference evidence="4 5" key="2">
    <citation type="journal article" date="2011" name="ISME J.">
        <title>RNA-seq reveals cooperative metabolic interactions between two termite-gut spirochete species in co-culture.</title>
        <authorList>
            <person name="Rosenthal A.Z."/>
            <person name="Matson E.G."/>
            <person name="Eldar A."/>
            <person name="Leadbetter J.R."/>
        </authorList>
    </citation>
    <scope>NUCLEOTIDE SEQUENCE [LARGE SCALE GENOMIC DNA]</scope>
    <source>
        <strain evidence="5">ATCC BAA-887 / DSM 12427 / ZAS-2</strain>
    </source>
</reference>
<dbReference type="Pfam" id="PF00135">
    <property type="entry name" value="COesterase"/>
    <property type="match status" value="1"/>
</dbReference>
<dbReference type="Pfam" id="PF00753">
    <property type="entry name" value="Lactamase_B"/>
    <property type="match status" value="2"/>
</dbReference>
<dbReference type="OrthoDB" id="9775851at2"/>
<dbReference type="InterPro" id="IPR025883">
    <property type="entry name" value="Cadherin-like_domain"/>
</dbReference>
<sequence>MKVTRVIRAGIVQVLCLMFLILPAFAVMAGGSAEGPRWDPEYVLVDGSKDATLIDIEVSSFKGGRLEPYRIPLDGLSQLPGGEFDRTKTDYTVTVDYSSRTSTVMYVKPVAYSPNSTFVIDGAPSEFNVPFRKNIVEGKNTLSIEVTAPDGAVRKRYTLTIDAKNLWSGYKSDQIATGLWHIGDASGFVTNDSMYLFVGKDKAMLFDAGMGEGDLRAEVNRIIALEGRSADLPIEVVITHGHGDHFGRAPLFADSTVYWPLKDAHAIPATYTQDALSKFVFTRDGDFINGPDGRIFECVSVISHTAGSMVYLDTSGKYLITGDAISSCSYVWDMLPNTPTVVTYNKELKKLEEKVKPFTDIYMLPGHAWQESVFPLRGYPVNQLITDMRIATDTVLEKPSAGYFTTRSTGNETLSVLRQFQYGLAGYWYDHLNVYPDAAALEFLGGFAESLRRDVIRPSFNAYVTQYTATIDASVDSIEFTPVVQYPGSTVKINGLSVANGGSLKVSPPLNAVTNYSVEVTNRDAVKVYQIAVKRGEGGTLPEATPWPANRKDNLTNPSLIDIKVSSFKGGRLEPYNIGLDDFKDRDFDPQQTQYRVTVDWGSRTSTTMYIQPVTYSERSTYKIDGVPCDFNQPYPVRIKEGENKYSIEVQSGNGQSVMIYTLIIDAKPLWAGYNSVKIDDGIWRVQDASGFTTNDDIYLFVGSDKALMFDTGMGEGDLRAEIKRLIKLEGGSDTLPIEIAITHAHGDHYGKVEQFRDAKVYWPKKDWSAIPVTYTTSRYAAISDGDLIAGPTIHGKAFNFRCIEVSCHTIGAMTYLDAANRYLAVGDAVGSGSYVFNFGNGKEPVEVFYRDLVKLENAIKDIDSLYVLSGHSWQEQPVPLQGLAGKQMISDMRFAAESVLSGAMRGKLTTRAMGSNVEELRQLKMRAAGFWYNGWAAIEENPALENLEIYSNTQNRSLVRGNFAPYNTSYTARLADNENTLKLTMRLYNLHGIPDSISVNGTVAGSGNRAILPSINHPSTEIVREIDVTGLSAIAITVKKGAGERTYTVNLTRPALSGQLTTQGGLVTGVMADNDTVTTFKGIPFAAPPVGVNRWKAPQPPARWSGVRACDTYAPMAWQILSVDDSWGGEFYYDYINTGDAPLMSEDCLYLNVTTASTDTSVRTDKRPVYVFFHGGASYHGFSYEAEMNPAALAAKGIIVVTAAYRVGFFGYYANDQLDAETSYHASGNYGLLDQIAALKWVKENIAAFGGDPDQVTIGGQSAGAQASRNLITSPLAKGLFKRAIMESSISAFATLVTLDDVKTRSANYLKLKGLEGKSLAELRAIPPEFFINSTTTKDEYYQGLAQCIDGYALVQQPKDFFLQPGVLDGIDLLYGSNDGESSAWGYGTPRPIDTIRTSLQRTYGDLYGKYNFESLYPLTDINTANDSNDYASAELTFMRSRIAAELFAINGKNTYVYYFDHWPSNSSRPGRDPARDKSWHSSELWYVFNSMRNIPQQRAWTPADRQMAETLSSYWANFIKTGNPNGAGLPNWPSFSASSKTFMELGKGLEYKVEAKTSLYTGTLANRDALLREKVITEYGLEGILGGR</sequence>
<evidence type="ECO:0000259" key="3">
    <source>
        <dbReference type="SMART" id="SM00849"/>
    </source>
</evidence>
<dbReference type="InterPro" id="IPR050309">
    <property type="entry name" value="Type-B_Carboxylest/Lipase"/>
</dbReference>
<dbReference type="Gene3D" id="3.40.50.1820">
    <property type="entry name" value="alpha/beta hydrolase"/>
    <property type="match status" value="1"/>
</dbReference>
<dbReference type="RefSeq" id="WP_015708529.1">
    <property type="nucleotide sequence ID" value="NC_015578.1"/>
</dbReference>
<dbReference type="ESTHER" id="trepz-f5ynv0">
    <property type="family name" value="Carb_B_Bacteria"/>
</dbReference>
<evidence type="ECO:0000256" key="1">
    <source>
        <dbReference type="ARBA" id="ARBA00005964"/>
    </source>
</evidence>
<dbReference type="Pfam" id="PF12733">
    <property type="entry name" value="Cadherin-like"/>
    <property type="match status" value="3"/>
</dbReference>
<dbReference type="eggNOG" id="COG2272">
    <property type="taxonomic scope" value="Bacteria"/>
</dbReference>
<feature type="domain" description="Metallo-beta-lactamase" evidence="3">
    <location>
        <begin position="695"/>
        <end position="872"/>
    </location>
</feature>
<name>F5YNV0_TREPZ</name>